<sequence length="198" mass="22584">MWDAETNPEVFVCSRVARKALNVVPQIQTALVRILSFLLSFEVNFVSQHQPWMLNLIFIFCFFPFERTRLLRSPQGECFGSANLSAPVQLPCTELHVATWENKSVRERKADVVASLGLLRGGVKMLRITAQAECGTSLLQRLENNIENYLLILTHLQLSVRSRHSDKPLSAVLRSYSRLILGKLERFVVKLEDRCASR</sequence>
<dbReference type="Ensembl" id="ENSKMAT00000016286.1">
    <property type="protein sequence ID" value="ENSKMAP00000016056.1"/>
    <property type="gene ID" value="ENSKMAG00000011988.1"/>
</dbReference>
<evidence type="ECO:0000256" key="1">
    <source>
        <dbReference type="ARBA" id="ARBA00004613"/>
    </source>
</evidence>
<dbReference type="Gene3D" id="1.20.1250.10">
    <property type="match status" value="1"/>
</dbReference>
<reference evidence="7" key="2">
    <citation type="submission" date="2025-09" db="UniProtKB">
        <authorList>
            <consortium name="Ensembl"/>
        </authorList>
    </citation>
    <scope>IDENTIFICATION</scope>
</reference>
<dbReference type="GO" id="GO:0008283">
    <property type="term" value="P:cell population proliferation"/>
    <property type="evidence" value="ECO:0007669"/>
    <property type="project" value="InterPro"/>
</dbReference>
<dbReference type="GO" id="GO:0005179">
    <property type="term" value="F:hormone activity"/>
    <property type="evidence" value="ECO:0007669"/>
    <property type="project" value="UniProtKB-KW"/>
</dbReference>
<evidence type="ECO:0000256" key="2">
    <source>
        <dbReference type="ARBA" id="ARBA00005782"/>
    </source>
</evidence>
<accession>A0A3Q3AIE9</accession>
<dbReference type="PANTHER" id="PTHR10560">
    <property type="entry name" value="THROMBOPOIETIN"/>
    <property type="match status" value="1"/>
</dbReference>
<dbReference type="InterPro" id="IPR003978">
    <property type="entry name" value="Thrombopoietin"/>
</dbReference>
<dbReference type="Proteomes" id="UP000264800">
    <property type="component" value="Unplaced"/>
</dbReference>
<keyword evidence="4" id="KW-0372">Hormone</keyword>
<comment type="similarity">
    <text evidence="2">Belongs to the EPO/TPO family.</text>
</comment>
<dbReference type="SUPFAM" id="SSF47266">
    <property type="entry name" value="4-helical cytokines"/>
    <property type="match status" value="1"/>
</dbReference>
<dbReference type="OMA" id="SMEQTHI"/>
<keyword evidence="8" id="KW-1185">Reference proteome</keyword>
<evidence type="ECO:0000256" key="5">
    <source>
        <dbReference type="ARBA" id="ARBA00022729"/>
    </source>
</evidence>
<evidence type="ECO:0000256" key="6">
    <source>
        <dbReference type="ARBA" id="ARBA00023157"/>
    </source>
</evidence>
<name>A0A3Q3AIE9_KRYMA</name>
<evidence type="ECO:0000256" key="3">
    <source>
        <dbReference type="ARBA" id="ARBA00022525"/>
    </source>
</evidence>
<dbReference type="InterPro" id="IPR001323">
    <property type="entry name" value="EPO_TPO"/>
</dbReference>
<evidence type="ECO:0008006" key="9">
    <source>
        <dbReference type="Google" id="ProtNLM"/>
    </source>
</evidence>
<dbReference type="STRING" id="37003.ENSKMAP00000016056"/>
<dbReference type="GO" id="GO:0005576">
    <property type="term" value="C:extracellular region"/>
    <property type="evidence" value="ECO:0007669"/>
    <property type="project" value="UniProtKB-SubCell"/>
</dbReference>
<proteinExistence type="inferred from homology"/>
<protein>
    <recommendedName>
        <fullName evidence="9">Thrombopoietin</fullName>
    </recommendedName>
</protein>
<dbReference type="GO" id="GO:0005125">
    <property type="term" value="F:cytokine activity"/>
    <property type="evidence" value="ECO:0007669"/>
    <property type="project" value="InterPro"/>
</dbReference>
<dbReference type="AlphaFoldDB" id="A0A3Q3AIE9"/>
<evidence type="ECO:0000313" key="8">
    <source>
        <dbReference type="Proteomes" id="UP000264800"/>
    </source>
</evidence>
<reference evidence="7" key="1">
    <citation type="submission" date="2025-08" db="UniProtKB">
        <authorList>
            <consortium name="Ensembl"/>
        </authorList>
    </citation>
    <scope>IDENTIFICATION</scope>
</reference>
<comment type="subcellular location">
    <subcellularLocation>
        <location evidence="1">Secreted</location>
    </subcellularLocation>
</comment>
<dbReference type="InterPro" id="IPR009079">
    <property type="entry name" value="4_helix_cytokine-like_core"/>
</dbReference>
<keyword evidence="5" id="KW-0732">Signal</keyword>
<dbReference type="Pfam" id="PF00758">
    <property type="entry name" value="EPO_TPO"/>
    <property type="match status" value="1"/>
</dbReference>
<keyword evidence="6" id="KW-1015">Disulfide bond</keyword>
<dbReference type="GeneTree" id="ENSGT00940000175304"/>
<keyword evidence="3" id="KW-0964">Secreted</keyword>
<organism evidence="7 8">
    <name type="scientific">Kryptolebias marmoratus</name>
    <name type="common">Mangrove killifish</name>
    <name type="synonym">Rivulus marmoratus</name>
    <dbReference type="NCBI Taxonomy" id="37003"/>
    <lineage>
        <taxon>Eukaryota</taxon>
        <taxon>Metazoa</taxon>
        <taxon>Chordata</taxon>
        <taxon>Craniata</taxon>
        <taxon>Vertebrata</taxon>
        <taxon>Euteleostomi</taxon>
        <taxon>Actinopterygii</taxon>
        <taxon>Neopterygii</taxon>
        <taxon>Teleostei</taxon>
        <taxon>Neoteleostei</taxon>
        <taxon>Acanthomorphata</taxon>
        <taxon>Ovalentaria</taxon>
        <taxon>Atherinomorphae</taxon>
        <taxon>Cyprinodontiformes</taxon>
        <taxon>Rivulidae</taxon>
        <taxon>Kryptolebias</taxon>
    </lineage>
</organism>
<dbReference type="PANTHER" id="PTHR10560:SF0">
    <property type="entry name" value="THROMBOPOIETIN"/>
    <property type="match status" value="1"/>
</dbReference>
<evidence type="ECO:0000313" key="7">
    <source>
        <dbReference type="Ensembl" id="ENSKMAP00000016056.1"/>
    </source>
</evidence>
<evidence type="ECO:0000256" key="4">
    <source>
        <dbReference type="ARBA" id="ARBA00022702"/>
    </source>
</evidence>